<dbReference type="AlphaFoldDB" id="A0A384JEQ7"/>
<feature type="region of interest" description="Disordered" evidence="1">
    <location>
        <begin position="1"/>
        <end position="33"/>
    </location>
</feature>
<proteinExistence type="predicted"/>
<dbReference type="OrthoDB" id="2830640at2759"/>
<accession>A0A384JEQ7</accession>
<keyword evidence="4" id="KW-1185">Reference proteome</keyword>
<keyword evidence="2" id="KW-1133">Transmembrane helix</keyword>
<dbReference type="EMBL" id="CP009808">
    <property type="protein sequence ID" value="ATZ49095.1"/>
    <property type="molecule type" value="Genomic_DNA"/>
</dbReference>
<dbReference type="Proteomes" id="UP000001798">
    <property type="component" value="Chromosome 4"/>
</dbReference>
<dbReference type="GeneID" id="5437837"/>
<feature type="transmembrane region" description="Helical" evidence="2">
    <location>
        <begin position="388"/>
        <end position="406"/>
    </location>
</feature>
<keyword evidence="2" id="KW-0472">Membrane</keyword>
<evidence type="ECO:0000313" key="4">
    <source>
        <dbReference type="Proteomes" id="UP000001798"/>
    </source>
</evidence>
<evidence type="ECO:0000256" key="1">
    <source>
        <dbReference type="SAM" id="MobiDB-lite"/>
    </source>
</evidence>
<dbReference type="KEGG" id="bfu:BCIN_04g02840"/>
<feature type="compositionally biased region" description="Basic residues" evidence="1">
    <location>
        <begin position="1"/>
        <end position="10"/>
    </location>
</feature>
<name>A0A384JEQ7_BOTFB</name>
<dbReference type="VEuPathDB" id="FungiDB:Bcin04g02840"/>
<protein>
    <submittedName>
        <fullName evidence="3">Uncharacterized protein</fullName>
    </submittedName>
</protein>
<sequence length="451" mass="51468">MPPRKQHRRVSAFPAIEEYGESTPTSSVPSPPVRGLRRTTFVEIWPKNNGPTEVIRGRIPEDQIPSWLEQKDVFAHTDNETSKMGALRLLFTNRALNSDKKAVGMTFSDDTLQVIMSRLQLPAAFAQMLAPDQIEPPRFSHNTLFDTHGNYLGMALAIHFHRWRLESITLGLSYNQNTKVTTALLLENSKDPTHESFIHYILLQSTYLTHPLFLPLILAELMLDTHRTQLDRTTSRLRSLESAIGIHDHDYNSASSPSYRTPDKSPLPDFPFISRSLNGESTRLALYEVKVRSNIHLLQTILRGPYFTTLLPMNRRMIWTEQANIALREKCEFLLGWNVELSSRVTGQRRIVKIQIGSVQNLLMQRESKITTSVMEARKGDANAIKTIAFLLMAFLPGAYIAVLFSGSMFDWQAERVGGVLSEWFWLYWAITGPLTAGVLGTWIWWCKPWM</sequence>
<dbReference type="RefSeq" id="XP_024548265.1">
    <property type="nucleotide sequence ID" value="XM_024692490.1"/>
</dbReference>
<evidence type="ECO:0000313" key="3">
    <source>
        <dbReference type="EMBL" id="ATZ49095.1"/>
    </source>
</evidence>
<reference evidence="3 4" key="2">
    <citation type="journal article" date="2012" name="Eukaryot. Cell">
        <title>Genome update of Botrytis cinerea strains B05.10 and T4.</title>
        <authorList>
            <person name="Staats M."/>
            <person name="van Kan J.A."/>
        </authorList>
    </citation>
    <scope>NUCLEOTIDE SEQUENCE [LARGE SCALE GENOMIC DNA]</scope>
    <source>
        <strain evidence="3 4">B05.10</strain>
    </source>
</reference>
<feature type="transmembrane region" description="Helical" evidence="2">
    <location>
        <begin position="426"/>
        <end position="446"/>
    </location>
</feature>
<evidence type="ECO:0000256" key="2">
    <source>
        <dbReference type="SAM" id="Phobius"/>
    </source>
</evidence>
<organism evidence="3 4">
    <name type="scientific">Botryotinia fuckeliana (strain B05.10)</name>
    <name type="common">Noble rot fungus</name>
    <name type="synonym">Botrytis cinerea</name>
    <dbReference type="NCBI Taxonomy" id="332648"/>
    <lineage>
        <taxon>Eukaryota</taxon>
        <taxon>Fungi</taxon>
        <taxon>Dikarya</taxon>
        <taxon>Ascomycota</taxon>
        <taxon>Pezizomycotina</taxon>
        <taxon>Leotiomycetes</taxon>
        <taxon>Helotiales</taxon>
        <taxon>Sclerotiniaceae</taxon>
        <taxon>Botrytis</taxon>
    </lineage>
</organism>
<gene>
    <name evidence="3" type="ORF">BCIN_04g02840</name>
</gene>
<keyword evidence="2" id="KW-0812">Transmembrane</keyword>
<reference evidence="3 4" key="3">
    <citation type="journal article" date="2017" name="Mol. Plant Pathol.">
        <title>A gapless genome sequence of the fungus Botrytis cinerea.</title>
        <authorList>
            <person name="Van Kan J.A."/>
            <person name="Stassen J.H."/>
            <person name="Mosbach A."/>
            <person name="Van Der Lee T.A."/>
            <person name="Faino L."/>
            <person name="Farmer A.D."/>
            <person name="Papasotiriou D.G."/>
            <person name="Zhou S."/>
            <person name="Seidl M.F."/>
            <person name="Cottam E."/>
            <person name="Edel D."/>
            <person name="Hahn M."/>
            <person name="Schwartz D.C."/>
            <person name="Dietrich R.A."/>
            <person name="Widdison S."/>
            <person name="Scalliet G."/>
        </authorList>
    </citation>
    <scope>NUCLEOTIDE SEQUENCE [LARGE SCALE GENOMIC DNA]</scope>
    <source>
        <strain evidence="3 4">B05.10</strain>
    </source>
</reference>
<reference evidence="3 4" key="1">
    <citation type="journal article" date="2011" name="PLoS Genet.">
        <title>Genomic analysis of the necrotrophic fungal pathogens Sclerotinia sclerotiorum and Botrytis cinerea.</title>
        <authorList>
            <person name="Amselem J."/>
            <person name="Cuomo C.A."/>
            <person name="van Kan J.A."/>
            <person name="Viaud M."/>
            <person name="Benito E.P."/>
            <person name="Couloux A."/>
            <person name="Coutinho P.M."/>
            <person name="de Vries R.P."/>
            <person name="Dyer P.S."/>
            <person name="Fillinger S."/>
            <person name="Fournier E."/>
            <person name="Gout L."/>
            <person name="Hahn M."/>
            <person name="Kohn L."/>
            <person name="Lapalu N."/>
            <person name="Plummer K.M."/>
            <person name="Pradier J.M."/>
            <person name="Quevillon E."/>
            <person name="Sharon A."/>
            <person name="Simon A."/>
            <person name="ten Have A."/>
            <person name="Tudzynski B."/>
            <person name="Tudzynski P."/>
            <person name="Wincker P."/>
            <person name="Andrew M."/>
            <person name="Anthouard V."/>
            <person name="Beever R.E."/>
            <person name="Beffa R."/>
            <person name="Benoit I."/>
            <person name="Bouzid O."/>
            <person name="Brault B."/>
            <person name="Chen Z."/>
            <person name="Choquer M."/>
            <person name="Collemare J."/>
            <person name="Cotton P."/>
            <person name="Danchin E.G."/>
            <person name="Da Silva C."/>
            <person name="Gautier A."/>
            <person name="Giraud C."/>
            <person name="Giraud T."/>
            <person name="Gonzalez C."/>
            <person name="Grossetete S."/>
            <person name="Guldener U."/>
            <person name="Henrissat B."/>
            <person name="Howlett B.J."/>
            <person name="Kodira C."/>
            <person name="Kretschmer M."/>
            <person name="Lappartient A."/>
            <person name="Leroch M."/>
            <person name="Levis C."/>
            <person name="Mauceli E."/>
            <person name="Neuveglise C."/>
            <person name="Oeser B."/>
            <person name="Pearson M."/>
            <person name="Poulain J."/>
            <person name="Poussereau N."/>
            <person name="Quesneville H."/>
            <person name="Rascle C."/>
            <person name="Schumacher J."/>
            <person name="Segurens B."/>
            <person name="Sexton A."/>
            <person name="Silva E."/>
            <person name="Sirven C."/>
            <person name="Soanes D.M."/>
            <person name="Talbot N.J."/>
            <person name="Templeton M."/>
            <person name="Yandava C."/>
            <person name="Yarden O."/>
            <person name="Zeng Q."/>
            <person name="Rollins J.A."/>
            <person name="Lebrun M.H."/>
            <person name="Dickman M."/>
        </authorList>
    </citation>
    <scope>NUCLEOTIDE SEQUENCE [LARGE SCALE GENOMIC DNA]</scope>
    <source>
        <strain evidence="3 4">B05.10</strain>
    </source>
</reference>